<keyword evidence="1" id="KW-0378">Hydrolase</keyword>
<keyword evidence="5" id="KW-1185">Reference proteome</keyword>
<dbReference type="Proteomes" id="UP000235786">
    <property type="component" value="Unassembled WGS sequence"/>
</dbReference>
<dbReference type="Pfam" id="PF03959">
    <property type="entry name" value="FSH1"/>
    <property type="match status" value="1"/>
</dbReference>
<dbReference type="OrthoDB" id="2094269at2759"/>
<evidence type="ECO:0000259" key="3">
    <source>
        <dbReference type="Pfam" id="PF03959"/>
    </source>
</evidence>
<reference evidence="4 5" key="1">
    <citation type="submission" date="2016-04" db="EMBL/GenBank/DDBJ databases">
        <title>A degradative enzymes factory behind the ericoid mycorrhizal symbiosis.</title>
        <authorList>
            <consortium name="DOE Joint Genome Institute"/>
            <person name="Martino E."/>
            <person name="Morin E."/>
            <person name="Grelet G."/>
            <person name="Kuo A."/>
            <person name="Kohler A."/>
            <person name="Daghino S."/>
            <person name="Barry K."/>
            <person name="Choi C."/>
            <person name="Cichocki N."/>
            <person name="Clum A."/>
            <person name="Copeland A."/>
            <person name="Hainaut M."/>
            <person name="Haridas S."/>
            <person name="Labutti K."/>
            <person name="Lindquist E."/>
            <person name="Lipzen A."/>
            <person name="Khouja H.-R."/>
            <person name="Murat C."/>
            <person name="Ohm R."/>
            <person name="Olson A."/>
            <person name="Spatafora J."/>
            <person name="Veneault-Fourrey C."/>
            <person name="Henrissat B."/>
            <person name="Grigoriev I."/>
            <person name="Martin F."/>
            <person name="Perotto S."/>
        </authorList>
    </citation>
    <scope>NUCLEOTIDE SEQUENCE [LARGE SCALE GENOMIC DNA]</scope>
    <source>
        <strain evidence="4 5">F</strain>
    </source>
</reference>
<dbReference type="InterPro" id="IPR029058">
    <property type="entry name" value="AB_hydrolase_fold"/>
</dbReference>
<dbReference type="STRING" id="1149755.A0A2J6R1X8"/>
<dbReference type="SUPFAM" id="SSF53474">
    <property type="entry name" value="alpha/beta-Hydrolases"/>
    <property type="match status" value="1"/>
</dbReference>
<gene>
    <name evidence="4" type="ORF">L207DRAFT_440465</name>
</gene>
<dbReference type="GO" id="GO:0005634">
    <property type="term" value="C:nucleus"/>
    <property type="evidence" value="ECO:0007669"/>
    <property type="project" value="TreeGrafter"/>
</dbReference>
<dbReference type="AlphaFoldDB" id="A0A2J6R1X8"/>
<feature type="domain" description="Serine hydrolase" evidence="3">
    <location>
        <begin position="1"/>
        <end position="224"/>
    </location>
</feature>
<dbReference type="PANTHER" id="PTHR48070:SF6">
    <property type="entry name" value="ESTERASE OVCA2"/>
    <property type="match status" value="1"/>
</dbReference>
<feature type="region of interest" description="Disordered" evidence="2">
    <location>
        <begin position="239"/>
        <end position="258"/>
    </location>
</feature>
<evidence type="ECO:0000313" key="4">
    <source>
        <dbReference type="EMBL" id="PMD32516.1"/>
    </source>
</evidence>
<dbReference type="PANTHER" id="PTHR48070">
    <property type="entry name" value="ESTERASE OVCA2"/>
    <property type="match status" value="1"/>
</dbReference>
<proteinExistence type="predicted"/>
<dbReference type="Gene3D" id="3.40.50.1820">
    <property type="entry name" value="alpha/beta hydrolase"/>
    <property type="match status" value="1"/>
</dbReference>
<evidence type="ECO:0000256" key="2">
    <source>
        <dbReference type="SAM" id="MobiDB-lite"/>
    </source>
</evidence>
<dbReference type="InterPro" id="IPR050593">
    <property type="entry name" value="LovG"/>
</dbReference>
<sequence>GFGQSGDSIQQKANVIKSVMDQAFLTSMAPEFNNRYPGGFELFYPTAQNRCTPANETYNECSLEKEEAVLDAWSWGFGDYATDKIRCWAESIQGPLVGIIGFSTGASTALVLASLAERGASAEVMQLFRLDASVSETCTSYSNLLPSWNFKFAIFASGCRCSHPQYTPLFEPRIKLPVLHFIGEYDTYLPRSEMEKFSGSFENITTKYHPGAHFIPRYKECQQAMLDFITKQMRIVGGSRGKTRSASKDHSRGCCHIN</sequence>
<feature type="non-terminal residue" evidence="4">
    <location>
        <position position="1"/>
    </location>
</feature>
<name>A0A2J6R1X8_HYAVF</name>
<organism evidence="4 5">
    <name type="scientific">Hyaloscypha variabilis (strain UAMH 11265 / GT02V1 / F)</name>
    <name type="common">Meliniomyces variabilis</name>
    <dbReference type="NCBI Taxonomy" id="1149755"/>
    <lineage>
        <taxon>Eukaryota</taxon>
        <taxon>Fungi</taxon>
        <taxon>Dikarya</taxon>
        <taxon>Ascomycota</taxon>
        <taxon>Pezizomycotina</taxon>
        <taxon>Leotiomycetes</taxon>
        <taxon>Helotiales</taxon>
        <taxon>Hyaloscyphaceae</taxon>
        <taxon>Hyaloscypha</taxon>
        <taxon>Hyaloscypha variabilis</taxon>
    </lineage>
</organism>
<accession>A0A2J6R1X8</accession>
<dbReference type="EMBL" id="KZ613959">
    <property type="protein sequence ID" value="PMD32516.1"/>
    <property type="molecule type" value="Genomic_DNA"/>
</dbReference>
<dbReference type="GO" id="GO:0005737">
    <property type="term" value="C:cytoplasm"/>
    <property type="evidence" value="ECO:0007669"/>
    <property type="project" value="TreeGrafter"/>
</dbReference>
<protein>
    <recommendedName>
        <fullName evidence="3">Serine hydrolase domain-containing protein</fullName>
    </recommendedName>
</protein>
<evidence type="ECO:0000256" key="1">
    <source>
        <dbReference type="ARBA" id="ARBA00022801"/>
    </source>
</evidence>
<dbReference type="GO" id="GO:0016787">
    <property type="term" value="F:hydrolase activity"/>
    <property type="evidence" value="ECO:0007669"/>
    <property type="project" value="UniProtKB-KW"/>
</dbReference>
<dbReference type="InterPro" id="IPR005645">
    <property type="entry name" value="FSH-like_dom"/>
</dbReference>
<evidence type="ECO:0000313" key="5">
    <source>
        <dbReference type="Proteomes" id="UP000235786"/>
    </source>
</evidence>